<feature type="non-terminal residue" evidence="1">
    <location>
        <position position="1"/>
    </location>
</feature>
<dbReference type="AlphaFoldDB" id="K1SAW4"/>
<gene>
    <name evidence="1" type="ORF">LEA_14135</name>
</gene>
<name>K1SAW4_9ZZZZ</name>
<proteinExistence type="predicted"/>
<reference evidence="1" key="1">
    <citation type="journal article" date="2013" name="Environ. Microbiol.">
        <title>Microbiota from the distal guts of lean and obese adolescents exhibit partial functional redundancy besides clear differences in community structure.</title>
        <authorList>
            <person name="Ferrer M."/>
            <person name="Ruiz A."/>
            <person name="Lanza F."/>
            <person name="Haange S.B."/>
            <person name="Oberbach A."/>
            <person name="Till H."/>
            <person name="Bargiela R."/>
            <person name="Campoy C."/>
            <person name="Segura M.T."/>
            <person name="Richter M."/>
            <person name="von Bergen M."/>
            <person name="Seifert J."/>
            <person name="Suarez A."/>
        </authorList>
    </citation>
    <scope>NUCLEOTIDE SEQUENCE</scope>
</reference>
<dbReference type="EMBL" id="AJWY01009601">
    <property type="protein sequence ID" value="EKC57892.1"/>
    <property type="molecule type" value="Genomic_DNA"/>
</dbReference>
<organism evidence="1">
    <name type="scientific">human gut metagenome</name>
    <dbReference type="NCBI Taxonomy" id="408170"/>
    <lineage>
        <taxon>unclassified sequences</taxon>
        <taxon>metagenomes</taxon>
        <taxon>organismal metagenomes</taxon>
    </lineage>
</organism>
<protein>
    <recommendedName>
        <fullName evidence="2">Peptidase S24/S26A/S26B/S26C domain-containing protein</fullName>
    </recommendedName>
</protein>
<accession>K1SAW4</accession>
<evidence type="ECO:0008006" key="2">
    <source>
        <dbReference type="Google" id="ProtNLM"/>
    </source>
</evidence>
<sequence length="153" mass="17373">RNDILDGKKRVKLEELLPIIEEKLSAGGTVVLPITGTSMLPLLVAGRDKVTLKSAILPLEKDAIPFYRRNDGAFVLHRKVGEDENGYVMCGDNQWVMEHGITDKNIIGEVAFITRKGKTFSVGSRRYRLYVKLWKFLFPVRKYIVKIRGKLGK</sequence>
<comment type="caution">
    <text evidence="1">The sequence shown here is derived from an EMBL/GenBank/DDBJ whole genome shotgun (WGS) entry which is preliminary data.</text>
</comment>
<evidence type="ECO:0000313" key="1">
    <source>
        <dbReference type="EMBL" id="EKC57892.1"/>
    </source>
</evidence>